<evidence type="ECO:0000256" key="1">
    <source>
        <dbReference type="ARBA" id="ARBA00010466"/>
    </source>
</evidence>
<dbReference type="InterPro" id="IPR037171">
    <property type="entry name" value="NagB/RpiA_transferase-like"/>
</dbReference>
<dbReference type="GO" id="GO:0003677">
    <property type="term" value="F:DNA binding"/>
    <property type="evidence" value="ECO:0007669"/>
    <property type="project" value="UniProtKB-KW"/>
</dbReference>
<keyword evidence="4" id="KW-0804">Transcription</keyword>
<evidence type="ECO:0000256" key="4">
    <source>
        <dbReference type="ARBA" id="ARBA00023163"/>
    </source>
</evidence>
<evidence type="ECO:0000256" key="2">
    <source>
        <dbReference type="ARBA" id="ARBA00023015"/>
    </source>
</evidence>
<evidence type="ECO:0000313" key="7">
    <source>
        <dbReference type="Proteomes" id="UP000219111"/>
    </source>
</evidence>
<evidence type="ECO:0000313" key="6">
    <source>
        <dbReference type="EMBL" id="SOB93130.1"/>
    </source>
</evidence>
<keyword evidence="2" id="KW-0805">Transcription regulation</keyword>
<gene>
    <name evidence="6" type="ORF">SAMN05877831_101119</name>
</gene>
<sequence>MTSPPHRLNRPDTPESRARWLHETGGLSVEEIGWRLGLPAARVKALLEAGAVQAVKLPGGASGARLMRQLSHQLRDSYGLRAVHLAPLGPGESDPLPAIAATAARWLTRLVQSREAPKVVGLTHGRSLAAMVRQLPEIHAPDLRFVSLAGDLTRAHTAYPHAVMSHLAQRFGAQAFPLPATLYVSSPEERAELMALPMVARVMALMREADLWIVGIGSVSVENQLMGTGMLQTDGLDELAGRDAECEVLGRFFDGAGHELDTRIARCTLAPEAADFARHRLVGLAGGAEKVGPIRAALRGRLVQELITDSQTAVALLTPEARVEYALLLE</sequence>
<dbReference type="PANTHER" id="PTHR34294:SF1">
    <property type="entry name" value="TRANSCRIPTIONAL REGULATOR LSRR"/>
    <property type="match status" value="1"/>
</dbReference>
<dbReference type="Gene3D" id="3.40.50.1360">
    <property type="match status" value="1"/>
</dbReference>
<dbReference type="Pfam" id="PF04198">
    <property type="entry name" value="Sugar-bind"/>
    <property type="match status" value="1"/>
</dbReference>
<evidence type="ECO:0000256" key="3">
    <source>
        <dbReference type="ARBA" id="ARBA00023125"/>
    </source>
</evidence>
<keyword evidence="3 6" id="KW-0238">DNA-binding</keyword>
<dbReference type="OrthoDB" id="7065657at2"/>
<dbReference type="GO" id="GO:0030246">
    <property type="term" value="F:carbohydrate binding"/>
    <property type="evidence" value="ECO:0007669"/>
    <property type="project" value="InterPro"/>
</dbReference>
<dbReference type="InterPro" id="IPR007324">
    <property type="entry name" value="Sugar-bd_dom_put"/>
</dbReference>
<protein>
    <submittedName>
        <fullName evidence="6">DNA-binding transcriptional regulator LsrR (DeoR family)</fullName>
    </submittedName>
</protein>
<name>A0A285RGB7_9RHOB</name>
<proteinExistence type="inferred from homology"/>
<dbReference type="EMBL" id="OBMT01000001">
    <property type="protein sequence ID" value="SOB93130.1"/>
    <property type="molecule type" value="Genomic_DNA"/>
</dbReference>
<dbReference type="AlphaFoldDB" id="A0A285RGB7"/>
<dbReference type="PANTHER" id="PTHR34294">
    <property type="entry name" value="TRANSCRIPTIONAL REGULATOR-RELATED"/>
    <property type="match status" value="1"/>
</dbReference>
<dbReference type="RefSeq" id="WP_097068171.1">
    <property type="nucleotide sequence ID" value="NZ_OBMT01000001.1"/>
</dbReference>
<organism evidence="6 7">
    <name type="scientific">Rhodobacter maris</name>
    <dbReference type="NCBI Taxonomy" id="446682"/>
    <lineage>
        <taxon>Bacteria</taxon>
        <taxon>Pseudomonadati</taxon>
        <taxon>Pseudomonadota</taxon>
        <taxon>Alphaproteobacteria</taxon>
        <taxon>Rhodobacterales</taxon>
        <taxon>Rhodobacter group</taxon>
        <taxon>Rhodobacter</taxon>
    </lineage>
</organism>
<comment type="similarity">
    <text evidence="1">Belongs to the SorC transcriptional regulatory family.</text>
</comment>
<dbReference type="Proteomes" id="UP000219111">
    <property type="component" value="Unassembled WGS sequence"/>
</dbReference>
<dbReference type="SUPFAM" id="SSF100950">
    <property type="entry name" value="NagB/RpiA/CoA transferase-like"/>
    <property type="match status" value="1"/>
</dbReference>
<feature type="domain" description="Sugar-binding" evidence="5">
    <location>
        <begin position="68"/>
        <end position="317"/>
    </location>
</feature>
<evidence type="ECO:0000259" key="5">
    <source>
        <dbReference type="Pfam" id="PF04198"/>
    </source>
</evidence>
<reference evidence="7" key="1">
    <citation type="submission" date="2017-08" db="EMBL/GenBank/DDBJ databases">
        <authorList>
            <person name="Varghese N."/>
            <person name="Submissions S."/>
        </authorList>
    </citation>
    <scope>NUCLEOTIDE SEQUENCE [LARGE SCALE GENOMIC DNA]</scope>
    <source>
        <strain evidence="7">JA276</strain>
    </source>
</reference>
<accession>A0A285RGB7</accession>
<keyword evidence="7" id="KW-1185">Reference proteome</keyword>
<dbReference type="InterPro" id="IPR051054">
    <property type="entry name" value="SorC_transcr_regulators"/>
</dbReference>